<feature type="transmembrane region" description="Helical" evidence="7">
    <location>
        <begin position="307"/>
        <end position="334"/>
    </location>
</feature>
<dbReference type="EMBL" id="KB308705">
    <property type="protein sequence ID" value="ELT96968.1"/>
    <property type="molecule type" value="Genomic_DNA"/>
</dbReference>
<dbReference type="InterPro" id="IPR036259">
    <property type="entry name" value="MFS_trans_sf"/>
</dbReference>
<comment type="function">
    <text evidence="7">May be involved in iron transport and iron homeostasis.</text>
</comment>
<reference evidence="10" key="3">
    <citation type="submission" date="2015-06" db="UniProtKB">
        <authorList>
            <consortium name="EnsemblMetazoa"/>
        </authorList>
    </citation>
    <scope>IDENTIFICATION</scope>
</reference>
<comment type="caution">
    <text evidence="7">Lacks conserved residue(s) required for the propagation of feature annotation.</text>
</comment>
<dbReference type="PANTHER" id="PTHR11660">
    <property type="entry name" value="SOLUTE CARRIER FAMILY 40 MEMBER"/>
    <property type="match status" value="1"/>
</dbReference>
<feature type="transmembrane region" description="Helical" evidence="7">
    <location>
        <begin position="24"/>
        <end position="49"/>
    </location>
</feature>
<feature type="transmembrane region" description="Helical" evidence="7">
    <location>
        <begin position="55"/>
        <end position="76"/>
    </location>
</feature>
<proteinExistence type="inferred from homology"/>
<comment type="subcellular location">
    <subcellularLocation>
        <location evidence="1 7">Membrane</location>
        <topology evidence="1 7">Multi-pass membrane protein</topology>
    </subcellularLocation>
</comment>
<dbReference type="HOGENOM" id="CLU_020370_1_1_1"/>
<accession>R7TSU9</accession>
<dbReference type="InterPro" id="IPR009716">
    <property type="entry name" value="Ferroportin-1"/>
</dbReference>
<evidence type="ECO:0000256" key="4">
    <source>
        <dbReference type="ARBA" id="ARBA00022692"/>
    </source>
</evidence>
<dbReference type="PANTHER" id="PTHR11660:SF57">
    <property type="entry name" value="SOLUTE CARRIER FAMILY 40 MEMBER"/>
    <property type="match status" value="1"/>
</dbReference>
<dbReference type="CDD" id="cd17480">
    <property type="entry name" value="MFS_SLC40A1_like"/>
    <property type="match status" value="1"/>
</dbReference>
<dbReference type="SUPFAM" id="SSF103473">
    <property type="entry name" value="MFS general substrate transporter"/>
    <property type="match status" value="1"/>
</dbReference>
<keyword evidence="5 7" id="KW-1133">Transmembrane helix</keyword>
<reference evidence="11" key="1">
    <citation type="submission" date="2012-12" db="EMBL/GenBank/DDBJ databases">
        <authorList>
            <person name="Hellsten U."/>
            <person name="Grimwood J."/>
            <person name="Chapman J.A."/>
            <person name="Shapiro H."/>
            <person name="Aerts A."/>
            <person name="Otillar R.P."/>
            <person name="Terry A.Y."/>
            <person name="Boore J.L."/>
            <person name="Simakov O."/>
            <person name="Marletaz F."/>
            <person name="Cho S.-J."/>
            <person name="Edsinger-Gonzales E."/>
            <person name="Havlak P."/>
            <person name="Kuo D.-H."/>
            <person name="Larsson T."/>
            <person name="Lv J."/>
            <person name="Arendt D."/>
            <person name="Savage R."/>
            <person name="Osoegawa K."/>
            <person name="de Jong P."/>
            <person name="Lindberg D.R."/>
            <person name="Seaver E.C."/>
            <person name="Weisblat D.A."/>
            <person name="Putnam N.H."/>
            <person name="Grigoriev I.V."/>
            <person name="Rokhsar D.S."/>
        </authorList>
    </citation>
    <scope>NUCLEOTIDE SEQUENCE</scope>
    <source>
        <strain evidence="11">I ESC-2004</strain>
    </source>
</reference>
<comment type="similarity">
    <text evidence="2 7">Belongs to the ferroportin (FP) (TC 2.A.100) family. SLC40A subfamily.</text>
</comment>
<dbReference type="EnsemblMetazoa" id="CapteT165404">
    <property type="protein sequence ID" value="CapteP165404"/>
    <property type="gene ID" value="CapteG165404"/>
</dbReference>
<keyword evidence="6 7" id="KW-0472">Membrane</keyword>
<dbReference type="AlphaFoldDB" id="R7TSU9"/>
<dbReference type="OMA" id="IFTANAW"/>
<evidence type="ECO:0000256" key="5">
    <source>
        <dbReference type="ARBA" id="ARBA00022989"/>
    </source>
</evidence>
<dbReference type="Gene3D" id="1.20.1250.20">
    <property type="entry name" value="MFS general substrate transporter like domains"/>
    <property type="match status" value="1"/>
</dbReference>
<gene>
    <name evidence="9" type="ORF">CAPTEDRAFT_165404</name>
</gene>
<keyword evidence="3 7" id="KW-0813">Transport</keyword>
<sequence length="592" mass="65329">MAEETDQPKTRSQSCMAWLKSPSFFLYANFLCSQWGDWMWLFASGLYLVHLDDNLLRLAASFGFAGGGCVLLFGGLIGEWVDRHQRLYVVRVTLFTQNMSVMLSAISVGFALHLEATGHPLWQGPLRSVLEATIIIFAILAQLASIGYKISIEKDWLVVVAQGNKSVLANLNAVTRAIDLSAKILAPTCVGLIMSYGSHLMSAIVIAAWNFVSVFVEYGMLKVVYSQVPELAHKKLRTSFADEKEENATEKEELKEEEIPLKIKEKEEEESVPEAKQKSTCKRVVMVMFEPVIMLIMGWRTYARQKVVFASLALAALYMTVMGFDSVTCGYIYSTGLSEWAVGVSMALAGVTGIISTYIFTRLRAKVGLERTGLIAFNLEIICLTLAVASVWAPGSPFDPDFLFGSPMRRALDDTLEPEYSMLPQEPQAPKVACSPETPLEGPNISIILFLIGIITSRTGLWMADLVVTQLLQENVAETERGVVNGVQNSLNMLMEMTKFVLVIIFPHVKTYGLLILISFLFICGAGMLFATHSYRVRGHLFHFEKCLCNNNFGHHGNQNGHNGQPSNNGQQPSNNGQQPSNNGQPATAVAV</sequence>
<evidence type="ECO:0000313" key="11">
    <source>
        <dbReference type="Proteomes" id="UP000014760"/>
    </source>
</evidence>
<keyword evidence="11" id="KW-1185">Reference proteome</keyword>
<organism evidence="9">
    <name type="scientific">Capitella teleta</name>
    <name type="common">Polychaete worm</name>
    <dbReference type="NCBI Taxonomy" id="283909"/>
    <lineage>
        <taxon>Eukaryota</taxon>
        <taxon>Metazoa</taxon>
        <taxon>Spiralia</taxon>
        <taxon>Lophotrochozoa</taxon>
        <taxon>Annelida</taxon>
        <taxon>Polychaeta</taxon>
        <taxon>Sedentaria</taxon>
        <taxon>Scolecida</taxon>
        <taxon>Capitellidae</taxon>
        <taxon>Capitella</taxon>
    </lineage>
</organism>
<dbReference type="STRING" id="283909.R7TSU9"/>
<name>R7TSU9_CAPTE</name>
<feature type="transmembrane region" description="Helical" evidence="7">
    <location>
        <begin position="88"/>
        <end position="112"/>
    </location>
</feature>
<feature type="transmembrane region" description="Helical" evidence="7">
    <location>
        <begin position="445"/>
        <end position="468"/>
    </location>
</feature>
<dbReference type="Pfam" id="PF06963">
    <property type="entry name" value="FPN1"/>
    <property type="match status" value="1"/>
</dbReference>
<feature type="transmembrane region" description="Helical" evidence="7">
    <location>
        <begin position="200"/>
        <end position="225"/>
    </location>
</feature>
<dbReference type="Proteomes" id="UP000014760">
    <property type="component" value="Unassembled WGS sequence"/>
</dbReference>
<evidence type="ECO:0000256" key="8">
    <source>
        <dbReference type="SAM" id="MobiDB-lite"/>
    </source>
</evidence>
<reference evidence="9 11" key="2">
    <citation type="journal article" date="2013" name="Nature">
        <title>Insights into bilaterian evolution from three spiralian genomes.</title>
        <authorList>
            <person name="Simakov O."/>
            <person name="Marletaz F."/>
            <person name="Cho S.J."/>
            <person name="Edsinger-Gonzales E."/>
            <person name="Havlak P."/>
            <person name="Hellsten U."/>
            <person name="Kuo D.H."/>
            <person name="Larsson T."/>
            <person name="Lv J."/>
            <person name="Arendt D."/>
            <person name="Savage R."/>
            <person name="Osoegawa K."/>
            <person name="de Jong P."/>
            <person name="Grimwood J."/>
            <person name="Chapman J.A."/>
            <person name="Shapiro H."/>
            <person name="Aerts A."/>
            <person name="Otillar R.P."/>
            <person name="Terry A.Y."/>
            <person name="Boore J.L."/>
            <person name="Grigoriev I.V."/>
            <person name="Lindberg D.R."/>
            <person name="Seaver E.C."/>
            <person name="Weisblat D.A."/>
            <person name="Putnam N.H."/>
            <person name="Rokhsar D.S."/>
        </authorList>
    </citation>
    <scope>NUCLEOTIDE SEQUENCE</scope>
    <source>
        <strain evidence="9 11">I ESC-2004</strain>
    </source>
</reference>
<keyword evidence="4 7" id="KW-0812">Transmembrane</keyword>
<evidence type="ECO:0000313" key="9">
    <source>
        <dbReference type="EMBL" id="ELT96968.1"/>
    </source>
</evidence>
<dbReference type="GO" id="GO:0016020">
    <property type="term" value="C:membrane"/>
    <property type="evidence" value="ECO:0007669"/>
    <property type="project" value="UniProtKB-SubCell"/>
</dbReference>
<evidence type="ECO:0000256" key="2">
    <source>
        <dbReference type="ARBA" id="ARBA00006279"/>
    </source>
</evidence>
<protein>
    <recommendedName>
        <fullName evidence="7">Solute carrier family 40 member</fullName>
    </recommendedName>
</protein>
<evidence type="ECO:0000313" key="10">
    <source>
        <dbReference type="EnsemblMetazoa" id="CapteP165404"/>
    </source>
</evidence>
<dbReference type="EMBL" id="AMQN01011122">
    <property type="status" value="NOT_ANNOTATED_CDS"/>
    <property type="molecule type" value="Genomic_DNA"/>
</dbReference>
<evidence type="ECO:0000256" key="1">
    <source>
        <dbReference type="ARBA" id="ARBA00004141"/>
    </source>
</evidence>
<evidence type="ECO:0000256" key="7">
    <source>
        <dbReference type="RuleBase" id="RU365065"/>
    </source>
</evidence>
<feature type="transmembrane region" description="Helical" evidence="7">
    <location>
        <begin position="340"/>
        <end position="361"/>
    </location>
</feature>
<feature type="transmembrane region" description="Helical" evidence="7">
    <location>
        <begin position="373"/>
        <end position="393"/>
    </location>
</feature>
<feature type="region of interest" description="Disordered" evidence="8">
    <location>
        <begin position="558"/>
        <end position="592"/>
    </location>
</feature>
<evidence type="ECO:0000256" key="3">
    <source>
        <dbReference type="ARBA" id="ARBA00022448"/>
    </source>
</evidence>
<dbReference type="GO" id="GO:0005381">
    <property type="term" value="F:iron ion transmembrane transporter activity"/>
    <property type="evidence" value="ECO:0007669"/>
    <property type="project" value="UniProtKB-UniRule"/>
</dbReference>
<keyword evidence="7" id="KW-0406">Ion transport</keyword>
<feature type="compositionally biased region" description="Low complexity" evidence="8">
    <location>
        <begin position="558"/>
        <end position="585"/>
    </location>
</feature>
<dbReference type="OrthoDB" id="648861at2759"/>
<feature type="transmembrane region" description="Helical" evidence="7">
    <location>
        <begin position="132"/>
        <end position="152"/>
    </location>
</feature>
<evidence type="ECO:0000256" key="6">
    <source>
        <dbReference type="ARBA" id="ARBA00023136"/>
    </source>
</evidence>